<evidence type="ECO:0000313" key="6">
    <source>
        <dbReference type="EMBL" id="CUV16780.1"/>
    </source>
</evidence>
<comment type="function">
    <text evidence="4">Functions in the N-end rule pathway of protein degradation where it conjugates Leu, Phe and, less efficiently, Met from aminoacyl-tRNAs to the N-termini of proteins containing an N-terminal arginine or lysine.</text>
</comment>
<proteinExistence type="inferred from homology"/>
<dbReference type="SUPFAM" id="SSF55729">
    <property type="entry name" value="Acyl-CoA N-acyltransferases (Nat)"/>
    <property type="match status" value="1"/>
</dbReference>
<dbReference type="InterPro" id="IPR042203">
    <property type="entry name" value="Leu/Phe-tRNA_Trfase_C"/>
</dbReference>
<evidence type="ECO:0000256" key="4">
    <source>
        <dbReference type="HAMAP-Rule" id="MF_00688"/>
    </source>
</evidence>
<evidence type="ECO:0000313" key="7">
    <source>
        <dbReference type="EMBL" id="CUV27577.1"/>
    </source>
</evidence>
<reference evidence="6" key="1">
    <citation type="submission" date="2015-10" db="EMBL/GenBank/DDBJ databases">
        <authorList>
            <person name="Gilbert D.G."/>
        </authorList>
    </citation>
    <scope>NUCLEOTIDE SEQUENCE</scope>
    <source>
        <strain evidence="6">Phyl III-seqv23</strain>
    </source>
</reference>
<sequence length="248" mass="27719">MIAWLDPHDPFPPVDRALGPDSEAPGLLAASADLSPQRLLIAYRQGIFPWYAQGQPVLWWSTDPRMVLRPEDFRVSTTFRKTLRRVLDDPTWEIRIDHAFRDVMIDCATTARPGQHGTWITEDVIQAYTALHRRGYAHSVETWHGGRRVGGLYGVALGHMFYGESMFAHRTDASKIALAALCAFLGSRGVAMIDCQQETEHLASLGGAPVPRAAFLAHVREAASAPAIVPWHFDKSVLRRWTARNEQA</sequence>
<name>A0A0K1ZK74_RALSL</name>
<dbReference type="EMBL" id="LN899821">
    <property type="protein sequence ID" value="CUV16780.1"/>
    <property type="molecule type" value="Genomic_DNA"/>
</dbReference>
<dbReference type="GO" id="GO:0030163">
    <property type="term" value="P:protein catabolic process"/>
    <property type="evidence" value="ECO:0007669"/>
    <property type="project" value="UniProtKB-UniRule"/>
</dbReference>
<dbReference type="HAMAP" id="MF_00688">
    <property type="entry name" value="Leu_Phe_trans"/>
    <property type="match status" value="1"/>
</dbReference>
<comment type="subcellular location">
    <subcellularLocation>
        <location evidence="4">Cytoplasm</location>
    </subcellularLocation>
</comment>
<comment type="catalytic activity">
    <reaction evidence="4">
        <text>N-terminal L-arginyl-[protein] + L-leucyl-tRNA(Leu) = N-terminal L-leucyl-L-arginyl-[protein] + tRNA(Leu) + H(+)</text>
        <dbReference type="Rhea" id="RHEA:50416"/>
        <dbReference type="Rhea" id="RHEA-COMP:9613"/>
        <dbReference type="Rhea" id="RHEA-COMP:9622"/>
        <dbReference type="Rhea" id="RHEA-COMP:12672"/>
        <dbReference type="Rhea" id="RHEA-COMP:12673"/>
        <dbReference type="ChEBI" id="CHEBI:15378"/>
        <dbReference type="ChEBI" id="CHEBI:64719"/>
        <dbReference type="ChEBI" id="CHEBI:78442"/>
        <dbReference type="ChEBI" id="CHEBI:78494"/>
        <dbReference type="ChEBI" id="CHEBI:133044"/>
        <dbReference type="EC" id="2.3.2.6"/>
    </reaction>
</comment>
<protein>
    <recommendedName>
        <fullName evidence="4">Leucyl/phenylalanyl-tRNA--protein transferase</fullName>
        <ecNumber evidence="4">2.3.2.6</ecNumber>
    </recommendedName>
    <alternativeName>
        <fullName evidence="4">L/F-transferase</fullName>
    </alternativeName>
    <alternativeName>
        <fullName evidence="4">Leucyltransferase</fullName>
    </alternativeName>
    <alternativeName>
        <fullName evidence="4">Phenyalanyltransferase</fullName>
    </alternativeName>
</protein>
<dbReference type="EC" id="2.3.2.6" evidence="4"/>
<evidence type="ECO:0000256" key="2">
    <source>
        <dbReference type="ARBA" id="ARBA00022679"/>
    </source>
</evidence>
<reference evidence="5" key="2">
    <citation type="submission" date="2018-01" db="EMBL/GenBank/DDBJ databases">
        <title>Ralstonia pseudosolanacearum P824 infects blueberry.</title>
        <authorList>
            <person name="Bocsanczy A.M."/>
            <person name="Norman D.J."/>
        </authorList>
    </citation>
    <scope>NUCLEOTIDE SEQUENCE</scope>
    <source>
        <strain evidence="5">P824</strain>
    </source>
</reference>
<dbReference type="Proteomes" id="UP000262427">
    <property type="component" value="Chromosome CM"/>
</dbReference>
<comment type="similarity">
    <text evidence="4">Belongs to the L/F-transferase family.</text>
</comment>
<dbReference type="Gene3D" id="3.40.630.70">
    <property type="entry name" value="Leucyl/phenylalanyl-tRNA-protein transferase, C-terminal domain"/>
    <property type="match status" value="1"/>
</dbReference>
<dbReference type="PANTHER" id="PTHR30098">
    <property type="entry name" value="LEUCYL/PHENYLALANYL-TRNA--PROTEIN TRANSFERASE"/>
    <property type="match status" value="1"/>
</dbReference>
<dbReference type="EMBL" id="LN899824">
    <property type="protein sequence ID" value="CUV27577.1"/>
    <property type="molecule type" value="Genomic_DNA"/>
</dbReference>
<evidence type="ECO:0000313" key="8">
    <source>
        <dbReference type="Proteomes" id="UP000262427"/>
    </source>
</evidence>
<keyword evidence="1 4" id="KW-0963">Cytoplasm</keyword>
<dbReference type="AlphaFoldDB" id="A0A0K1ZK74"/>
<dbReference type="InterPro" id="IPR042221">
    <property type="entry name" value="Leu/Phe-tRNA_Trfase_N"/>
</dbReference>
<gene>
    <name evidence="4 6" type="primary">aat</name>
    <name evidence="6" type="ORF">PSS4_v1_180036</name>
    <name evidence="5" type="ORF">RSP824_08250</name>
    <name evidence="7" type="ORF">RUN1985_v1_80072</name>
</gene>
<comment type="catalytic activity">
    <reaction evidence="4">
        <text>L-phenylalanyl-tRNA(Phe) + an N-terminal L-alpha-aminoacyl-[protein] = an N-terminal L-phenylalanyl-L-alpha-aminoacyl-[protein] + tRNA(Phe)</text>
        <dbReference type="Rhea" id="RHEA:43632"/>
        <dbReference type="Rhea" id="RHEA-COMP:9668"/>
        <dbReference type="Rhea" id="RHEA-COMP:9699"/>
        <dbReference type="Rhea" id="RHEA-COMP:10636"/>
        <dbReference type="Rhea" id="RHEA-COMP:10637"/>
        <dbReference type="ChEBI" id="CHEBI:78442"/>
        <dbReference type="ChEBI" id="CHEBI:78531"/>
        <dbReference type="ChEBI" id="CHEBI:78597"/>
        <dbReference type="ChEBI" id="CHEBI:83561"/>
        <dbReference type="EC" id="2.3.2.6"/>
    </reaction>
</comment>
<dbReference type="Gene3D" id="3.30.70.3550">
    <property type="entry name" value="Leucyl/phenylalanyl-tRNA-protein transferase, N-terminal domain"/>
    <property type="match status" value="1"/>
</dbReference>
<accession>A0A0K1ZK74</accession>
<organism evidence="6">
    <name type="scientific">Ralstonia solanacearum</name>
    <name type="common">Pseudomonas solanacearum</name>
    <dbReference type="NCBI Taxonomy" id="305"/>
    <lineage>
        <taxon>Bacteria</taxon>
        <taxon>Pseudomonadati</taxon>
        <taxon>Pseudomonadota</taxon>
        <taxon>Betaproteobacteria</taxon>
        <taxon>Burkholderiales</taxon>
        <taxon>Burkholderiaceae</taxon>
        <taxon>Ralstonia</taxon>
        <taxon>Ralstonia solanacearum species complex</taxon>
    </lineage>
</organism>
<dbReference type="InterPro" id="IPR004616">
    <property type="entry name" value="Leu/Phe-tRNA_Trfase"/>
</dbReference>
<keyword evidence="3 4" id="KW-0012">Acyltransferase</keyword>
<evidence type="ECO:0000256" key="1">
    <source>
        <dbReference type="ARBA" id="ARBA00022490"/>
    </source>
</evidence>
<keyword evidence="2 4" id="KW-0808">Transferase</keyword>
<dbReference type="InterPro" id="IPR016181">
    <property type="entry name" value="Acyl_CoA_acyltransferase"/>
</dbReference>
<dbReference type="PANTHER" id="PTHR30098:SF2">
    <property type="entry name" value="LEUCYL_PHENYLALANYL-TRNA--PROTEIN TRANSFERASE"/>
    <property type="match status" value="1"/>
</dbReference>
<dbReference type="Pfam" id="PF03588">
    <property type="entry name" value="Leu_Phe_trans"/>
    <property type="match status" value="1"/>
</dbReference>
<comment type="catalytic activity">
    <reaction evidence="4">
        <text>N-terminal L-lysyl-[protein] + L-leucyl-tRNA(Leu) = N-terminal L-leucyl-L-lysyl-[protein] + tRNA(Leu) + H(+)</text>
        <dbReference type="Rhea" id="RHEA:12340"/>
        <dbReference type="Rhea" id="RHEA-COMP:9613"/>
        <dbReference type="Rhea" id="RHEA-COMP:9622"/>
        <dbReference type="Rhea" id="RHEA-COMP:12670"/>
        <dbReference type="Rhea" id="RHEA-COMP:12671"/>
        <dbReference type="ChEBI" id="CHEBI:15378"/>
        <dbReference type="ChEBI" id="CHEBI:65249"/>
        <dbReference type="ChEBI" id="CHEBI:78442"/>
        <dbReference type="ChEBI" id="CHEBI:78494"/>
        <dbReference type="ChEBI" id="CHEBI:133043"/>
        <dbReference type="EC" id="2.3.2.6"/>
    </reaction>
</comment>
<evidence type="ECO:0000256" key="3">
    <source>
        <dbReference type="ARBA" id="ARBA00023315"/>
    </source>
</evidence>
<dbReference type="NCBIfam" id="TIGR00667">
    <property type="entry name" value="aat"/>
    <property type="match status" value="1"/>
</dbReference>
<reference evidence="8" key="3">
    <citation type="submission" date="2018-01" db="EMBL/GenBank/DDBJ databases">
        <title>Raltonia solanacearum P824 infects blueberry.</title>
        <authorList>
            <person name="Bocsanczy A.M."/>
            <person name="Norman D.J."/>
        </authorList>
    </citation>
    <scope>NUCLEOTIDE SEQUENCE [LARGE SCALE GENOMIC DNA]</scope>
    <source>
        <strain evidence="8">P824</strain>
    </source>
</reference>
<dbReference type="EMBL" id="CP025741">
    <property type="protein sequence ID" value="AYA46480.1"/>
    <property type="molecule type" value="Genomic_DNA"/>
</dbReference>
<dbReference type="GO" id="GO:0005737">
    <property type="term" value="C:cytoplasm"/>
    <property type="evidence" value="ECO:0007669"/>
    <property type="project" value="UniProtKB-SubCell"/>
</dbReference>
<evidence type="ECO:0000313" key="5">
    <source>
        <dbReference type="EMBL" id="AYA46480.1"/>
    </source>
</evidence>
<dbReference type="PATRIC" id="fig|305.92.peg.1938"/>
<dbReference type="GO" id="GO:0008914">
    <property type="term" value="F:leucyl-tRNA--protein transferase activity"/>
    <property type="evidence" value="ECO:0007669"/>
    <property type="project" value="UniProtKB-UniRule"/>
</dbReference>